<dbReference type="GO" id="GO:0030245">
    <property type="term" value="P:cellulose catabolic process"/>
    <property type="evidence" value="ECO:0007669"/>
    <property type="project" value="UniProtKB-KW"/>
</dbReference>
<keyword evidence="4" id="KW-1015">Disulfide bond</keyword>
<evidence type="ECO:0000313" key="12">
    <source>
        <dbReference type="EMBL" id="GIF01022.1"/>
    </source>
</evidence>
<dbReference type="SUPFAM" id="SSF51989">
    <property type="entry name" value="Glycosyl hydrolases family 6, cellulases"/>
    <property type="match status" value="1"/>
</dbReference>
<keyword evidence="7 11" id="KW-0624">Polysaccharide degradation</keyword>
<reference evidence="12" key="1">
    <citation type="submission" date="2021-01" db="EMBL/GenBank/DDBJ databases">
        <title>Whole genome shotgun sequence of Actinoplanes rishiriensis NBRC 108556.</title>
        <authorList>
            <person name="Komaki H."/>
            <person name="Tamura T."/>
        </authorList>
    </citation>
    <scope>NUCLEOTIDE SEQUENCE</scope>
    <source>
        <strain evidence="12">NBRC 108556</strain>
    </source>
</reference>
<evidence type="ECO:0000256" key="4">
    <source>
        <dbReference type="ARBA" id="ARBA00023157"/>
    </source>
</evidence>
<accession>A0A919KCF3</accession>
<protein>
    <recommendedName>
        <fullName evidence="11">Glucanase</fullName>
        <ecNumber evidence="11">3.2.1.-</ecNumber>
    </recommendedName>
</protein>
<dbReference type="InterPro" id="IPR016288">
    <property type="entry name" value="Beta_cellobiohydrolase"/>
</dbReference>
<dbReference type="Pfam" id="PF01341">
    <property type="entry name" value="Glyco_hydro_6"/>
    <property type="match status" value="1"/>
</dbReference>
<dbReference type="Proteomes" id="UP000636960">
    <property type="component" value="Unassembled WGS sequence"/>
</dbReference>
<feature type="binding site" evidence="9">
    <location>
        <position position="210"/>
    </location>
    <ligand>
        <name>substrate</name>
    </ligand>
</feature>
<dbReference type="InterPro" id="IPR001524">
    <property type="entry name" value="Glyco_hydro_6_CS"/>
</dbReference>
<feature type="binding site" evidence="9">
    <location>
        <position position="336"/>
    </location>
    <ligand>
        <name>substrate</name>
    </ligand>
</feature>
<feature type="binding site" evidence="9">
    <location>
        <position position="180"/>
    </location>
    <ligand>
        <name>substrate</name>
    </ligand>
</feature>
<evidence type="ECO:0000256" key="7">
    <source>
        <dbReference type="ARBA" id="ARBA00023326"/>
    </source>
</evidence>
<gene>
    <name evidence="12" type="ORF">Ari01nite_84860</name>
</gene>
<feature type="active site" evidence="10">
    <location>
        <position position="85"/>
    </location>
</feature>
<dbReference type="PROSITE" id="PS00655">
    <property type="entry name" value="GLYCOSYL_HYDROL_F6_1"/>
    <property type="match status" value="1"/>
</dbReference>
<dbReference type="GO" id="GO:0004553">
    <property type="term" value="F:hydrolase activity, hydrolyzing O-glycosyl compounds"/>
    <property type="evidence" value="ECO:0007669"/>
    <property type="project" value="InterPro"/>
</dbReference>
<dbReference type="InterPro" id="IPR036434">
    <property type="entry name" value="Beta_cellobiohydrolase_sf"/>
</dbReference>
<evidence type="ECO:0000256" key="1">
    <source>
        <dbReference type="ARBA" id="ARBA00022729"/>
    </source>
</evidence>
<keyword evidence="5 11" id="KW-0119">Carbohydrate metabolism</keyword>
<feature type="binding site" evidence="9">
    <location>
        <position position="183"/>
    </location>
    <ligand>
        <name>substrate</name>
    </ligand>
</feature>
<dbReference type="PANTHER" id="PTHR34876:SF4">
    <property type="entry name" value="1,4-BETA-D-GLUCAN CELLOBIOHYDROLASE C-RELATED"/>
    <property type="match status" value="1"/>
</dbReference>
<evidence type="ECO:0000256" key="2">
    <source>
        <dbReference type="ARBA" id="ARBA00022801"/>
    </source>
</evidence>
<dbReference type="Gene3D" id="3.20.20.40">
    <property type="entry name" value="1, 4-beta cellobiohydrolase"/>
    <property type="match status" value="1"/>
</dbReference>
<organism evidence="12 13">
    <name type="scientific">Paractinoplanes rishiriensis</name>
    <dbReference type="NCBI Taxonomy" id="1050105"/>
    <lineage>
        <taxon>Bacteria</taxon>
        <taxon>Bacillati</taxon>
        <taxon>Actinomycetota</taxon>
        <taxon>Actinomycetes</taxon>
        <taxon>Micromonosporales</taxon>
        <taxon>Micromonosporaceae</taxon>
        <taxon>Paractinoplanes</taxon>
    </lineage>
</organism>
<evidence type="ECO:0000256" key="10">
    <source>
        <dbReference type="PROSITE-ProRule" id="PRU10056"/>
    </source>
</evidence>
<dbReference type="EMBL" id="BOMV01000097">
    <property type="protein sequence ID" value="GIF01022.1"/>
    <property type="molecule type" value="Genomic_DNA"/>
</dbReference>
<name>A0A919KCF3_9ACTN</name>
<comment type="similarity">
    <text evidence="11">Belongs to the glycosyl hydrolase family 6.</text>
</comment>
<dbReference type="PRINTS" id="PR00733">
    <property type="entry name" value="GLHYDRLASE6"/>
</dbReference>
<dbReference type="AlphaFoldDB" id="A0A919KCF3"/>
<feature type="active site" description="Proton acceptor" evidence="8">
    <location>
        <position position="342"/>
    </location>
</feature>
<evidence type="ECO:0000256" key="8">
    <source>
        <dbReference type="PIRSR" id="PIRSR001100-1"/>
    </source>
</evidence>
<evidence type="ECO:0000256" key="3">
    <source>
        <dbReference type="ARBA" id="ARBA00023001"/>
    </source>
</evidence>
<dbReference type="PIRSF" id="PIRSF001100">
    <property type="entry name" value="Beta_cellobiohydrolase"/>
    <property type="match status" value="1"/>
</dbReference>
<feature type="active site" description="Proton donor" evidence="8">
    <location>
        <position position="123"/>
    </location>
</feature>
<feature type="binding site" evidence="9">
    <location>
        <position position="47"/>
    </location>
    <ligand>
        <name>substrate</name>
    </ligand>
</feature>
<keyword evidence="2 11" id="KW-0378">Hydrolase</keyword>
<proteinExistence type="inferred from homology"/>
<comment type="caution">
    <text evidence="12">The sequence shown here is derived from an EMBL/GenBank/DDBJ whole genome shotgun (WGS) entry which is preliminary data.</text>
</comment>
<keyword evidence="13" id="KW-1185">Reference proteome</keyword>
<evidence type="ECO:0000256" key="9">
    <source>
        <dbReference type="PIRSR" id="PIRSR001100-2"/>
    </source>
</evidence>
<evidence type="ECO:0000313" key="13">
    <source>
        <dbReference type="Proteomes" id="UP000636960"/>
    </source>
</evidence>
<dbReference type="PANTHER" id="PTHR34876">
    <property type="match status" value="1"/>
</dbReference>
<sequence length="385" mass="41447">MIPDGTRFYTPRPDPGAVQQIAQLKAAGQRALAGQIRTMIETPQAVWVTGGSGRTLTQSIKAEARRAAAKKKLPVFVAYNIPFRDCSQYSAGGATSVAEYQAWIDAFAAGLGGQRAAVVLEPDGLGIIPWYTTINGNQEWCQPDEADPATAAAERFAMLNYAVDRLAALPRTSVYLDGTHSAWLGVGDIADRLVKAGVRKADGFFLNVSNYETTERQLKFGNWISKCVYYGTQGPAEARGHFEQCASQYYPASPGDFSTWPLSDAWYAANVGDVSPRRLAHFIVDTSRNGQGPWAAPAGVTWPDPQTWCNPPDRGLGLRPTTRTGDPLADAFLWVKTPGQSDGQCDRGTGTGVDPARGGTADPAAGAWFPQQAEELVRLANPPLR</sequence>
<keyword evidence="1" id="KW-0732">Signal</keyword>
<evidence type="ECO:0000256" key="5">
    <source>
        <dbReference type="ARBA" id="ARBA00023277"/>
    </source>
</evidence>
<dbReference type="EC" id="3.2.1.-" evidence="11"/>
<feature type="binding site" evidence="9">
    <location>
        <position position="308"/>
    </location>
    <ligand>
        <name>substrate</name>
    </ligand>
</feature>
<keyword evidence="6 11" id="KW-0326">Glycosidase</keyword>
<evidence type="ECO:0000256" key="11">
    <source>
        <dbReference type="RuleBase" id="RU361186"/>
    </source>
</evidence>
<keyword evidence="3 11" id="KW-0136">Cellulose degradation</keyword>
<evidence type="ECO:0000256" key="6">
    <source>
        <dbReference type="ARBA" id="ARBA00023295"/>
    </source>
</evidence>